<dbReference type="GO" id="GO:0022857">
    <property type="term" value="F:transmembrane transporter activity"/>
    <property type="evidence" value="ECO:0007669"/>
    <property type="project" value="InterPro"/>
</dbReference>
<evidence type="ECO:0000256" key="3">
    <source>
        <dbReference type="ARBA" id="ARBA00022833"/>
    </source>
</evidence>
<dbReference type="FunFam" id="2.40.420.20:FF:000006">
    <property type="entry name" value="RND family efflux transporter MFP subunit"/>
    <property type="match status" value="1"/>
</dbReference>
<dbReference type="PANTHER" id="PTHR30097">
    <property type="entry name" value="CATION EFFLUX SYSTEM PROTEIN CUSB"/>
    <property type="match status" value="1"/>
</dbReference>
<dbReference type="PANTHER" id="PTHR30097:SF15">
    <property type="entry name" value="CATION EFFLUX SYSTEM PROTEIN CUSB"/>
    <property type="match status" value="1"/>
</dbReference>
<dbReference type="STRING" id="1817883.A3G31_01445"/>
<keyword evidence="4" id="KW-0105">Cadmium resistance</keyword>
<name>A0A1F7SQF7_9BACT</name>
<evidence type="ECO:0000259" key="7">
    <source>
        <dbReference type="Pfam" id="PF25973"/>
    </source>
</evidence>
<feature type="domain" description="CzcB-like C-terminal circularly permuted SH3-like" evidence="8">
    <location>
        <begin position="342"/>
        <end position="402"/>
    </location>
</feature>
<dbReference type="InterPro" id="IPR006143">
    <property type="entry name" value="RND_pump_MFP"/>
</dbReference>
<evidence type="ECO:0000256" key="1">
    <source>
        <dbReference type="ARBA" id="ARBA00009477"/>
    </source>
</evidence>
<protein>
    <submittedName>
        <fullName evidence="9">Uncharacterized protein</fullName>
    </submittedName>
</protein>
<keyword evidence="2" id="KW-0813">Transport</keyword>
<evidence type="ECO:0000313" key="9">
    <source>
        <dbReference type="EMBL" id="OGL55458.1"/>
    </source>
</evidence>
<gene>
    <name evidence="9" type="ORF">A3G31_01445</name>
</gene>
<dbReference type="NCBIfam" id="TIGR01730">
    <property type="entry name" value="RND_mfp"/>
    <property type="match status" value="1"/>
</dbReference>
<organism evidence="9 10">
    <name type="scientific">Candidatus Schekmanbacteria bacterium RIFCSPLOWO2_12_FULL_38_15</name>
    <dbReference type="NCBI Taxonomy" id="1817883"/>
    <lineage>
        <taxon>Bacteria</taxon>
        <taxon>Candidatus Schekmaniibacteriota</taxon>
    </lineage>
</organism>
<proteinExistence type="inferred from homology"/>
<evidence type="ECO:0000256" key="4">
    <source>
        <dbReference type="ARBA" id="ARBA00043263"/>
    </source>
</evidence>
<evidence type="ECO:0000256" key="5">
    <source>
        <dbReference type="ARBA" id="ARBA00058766"/>
    </source>
</evidence>
<evidence type="ECO:0000259" key="8">
    <source>
        <dbReference type="Pfam" id="PF25975"/>
    </source>
</evidence>
<dbReference type="EMBL" id="MGDI01000001">
    <property type="protein sequence ID" value="OGL55458.1"/>
    <property type="molecule type" value="Genomic_DNA"/>
</dbReference>
<dbReference type="Gene3D" id="2.40.30.170">
    <property type="match status" value="1"/>
</dbReference>
<dbReference type="Pfam" id="PF25954">
    <property type="entry name" value="Beta-barrel_RND_2"/>
    <property type="match status" value="1"/>
</dbReference>
<dbReference type="Pfam" id="PF25975">
    <property type="entry name" value="CzcB_C"/>
    <property type="match status" value="1"/>
</dbReference>
<reference evidence="9 10" key="1">
    <citation type="journal article" date="2016" name="Nat. Commun.">
        <title>Thousands of microbial genomes shed light on interconnected biogeochemical processes in an aquifer system.</title>
        <authorList>
            <person name="Anantharaman K."/>
            <person name="Brown C.T."/>
            <person name="Hug L.A."/>
            <person name="Sharon I."/>
            <person name="Castelle C.J."/>
            <person name="Probst A.J."/>
            <person name="Thomas B.C."/>
            <person name="Singh A."/>
            <person name="Wilkins M.J."/>
            <person name="Karaoz U."/>
            <person name="Brodie E.L."/>
            <person name="Williams K.H."/>
            <person name="Hubbard S.S."/>
            <person name="Banfield J.F."/>
        </authorList>
    </citation>
    <scope>NUCLEOTIDE SEQUENCE [LARGE SCALE GENOMIC DNA]</scope>
</reference>
<dbReference type="GO" id="GO:0015679">
    <property type="term" value="P:plasma membrane copper ion transport"/>
    <property type="evidence" value="ECO:0007669"/>
    <property type="project" value="TreeGrafter"/>
</dbReference>
<dbReference type="Gene3D" id="1.10.287.470">
    <property type="entry name" value="Helix hairpin bin"/>
    <property type="match status" value="1"/>
</dbReference>
<evidence type="ECO:0000259" key="6">
    <source>
        <dbReference type="Pfam" id="PF25954"/>
    </source>
</evidence>
<comment type="function">
    <text evidence="5">CzcA and CzcB together would act in zinc efflux nearly as effectively as the complete czc efflux system (CzcABC). The CzcB protein is thought to funnel zinc cations to the CzcA transport protein.</text>
</comment>
<comment type="caution">
    <text evidence="9">The sequence shown here is derived from an EMBL/GenBank/DDBJ whole genome shotgun (WGS) entry which is preliminary data.</text>
</comment>
<dbReference type="Gene3D" id="2.40.420.20">
    <property type="match status" value="1"/>
</dbReference>
<dbReference type="Pfam" id="PF25973">
    <property type="entry name" value="BSH_CzcB"/>
    <property type="match status" value="1"/>
</dbReference>
<sequence>MKKNLINLLLMILILQIGVFTFNACSPKKENKENVTKQDTNLNIVHFDPSSIKIAGIKVEEVTLKKLSLSHNFPGKIMPDENRVARIGSRIPGRVIEIKVNLGDEVKKGEALATIDSPELGEAESNFLKLEANLRVAEKGYERAKRLFDGKAIGLGEFQRREAEYLNVKAEFQASKEKLYLFGISDKDIERLTSTHIINPQMSIRSPFSGTVVERNLTLGEVIESSSQLFTIIDLSRLWVIADVPEKDISSVEKGLEANIKVSTYPKEEFKGKVTYISDIVDASTRMAKVRIEIDNPPESPHTPLWKRGAEGDFKGGNGGILKPEMFADVQIITKSSPELLVVSEKAIQMEDGKKIIFIAKSNNTFEKREIEVGEEINGFYQVLKGLKAGDSVVTDGAFYLKSELLKAELEEE</sequence>
<dbReference type="AlphaFoldDB" id="A0A1F7SQF7"/>
<dbReference type="GO" id="GO:0016020">
    <property type="term" value="C:membrane"/>
    <property type="evidence" value="ECO:0007669"/>
    <property type="project" value="InterPro"/>
</dbReference>
<dbReference type="GO" id="GO:0060003">
    <property type="term" value="P:copper ion export"/>
    <property type="evidence" value="ECO:0007669"/>
    <property type="project" value="TreeGrafter"/>
</dbReference>
<dbReference type="InterPro" id="IPR051909">
    <property type="entry name" value="MFP_Cation_Efflux"/>
</dbReference>
<keyword evidence="3" id="KW-0862">Zinc</keyword>
<dbReference type="InterPro" id="IPR058792">
    <property type="entry name" value="Beta-barrel_RND_2"/>
</dbReference>
<dbReference type="InterPro" id="IPR058647">
    <property type="entry name" value="BSH_CzcB-like"/>
</dbReference>
<feature type="domain" description="CzcB-like barrel-sandwich hybrid" evidence="7">
    <location>
        <begin position="83"/>
        <end position="234"/>
    </location>
</feature>
<evidence type="ECO:0000256" key="2">
    <source>
        <dbReference type="ARBA" id="ARBA00022448"/>
    </source>
</evidence>
<evidence type="ECO:0000313" key="10">
    <source>
        <dbReference type="Proteomes" id="UP000178082"/>
    </source>
</evidence>
<dbReference type="FunFam" id="2.40.30.170:FF:000010">
    <property type="entry name" value="Efflux RND transporter periplasmic adaptor subunit"/>
    <property type="match status" value="1"/>
</dbReference>
<dbReference type="InterPro" id="IPR058649">
    <property type="entry name" value="CzcB_C"/>
</dbReference>
<dbReference type="Gene3D" id="2.40.50.100">
    <property type="match status" value="1"/>
</dbReference>
<dbReference type="GO" id="GO:0046914">
    <property type="term" value="F:transition metal ion binding"/>
    <property type="evidence" value="ECO:0007669"/>
    <property type="project" value="TreeGrafter"/>
</dbReference>
<dbReference type="GO" id="GO:0046686">
    <property type="term" value="P:response to cadmium ion"/>
    <property type="evidence" value="ECO:0007669"/>
    <property type="project" value="UniProtKB-KW"/>
</dbReference>
<accession>A0A1F7SQF7</accession>
<dbReference type="GO" id="GO:0030288">
    <property type="term" value="C:outer membrane-bounded periplasmic space"/>
    <property type="evidence" value="ECO:0007669"/>
    <property type="project" value="TreeGrafter"/>
</dbReference>
<dbReference type="Proteomes" id="UP000178082">
    <property type="component" value="Unassembled WGS sequence"/>
</dbReference>
<comment type="similarity">
    <text evidence="1">Belongs to the membrane fusion protein (MFP) (TC 8.A.1) family.</text>
</comment>
<dbReference type="SUPFAM" id="SSF111369">
    <property type="entry name" value="HlyD-like secretion proteins"/>
    <property type="match status" value="1"/>
</dbReference>
<feature type="domain" description="CusB-like beta-barrel" evidence="6">
    <location>
        <begin position="238"/>
        <end position="298"/>
    </location>
</feature>